<name>A0AAQ3PW90_PASNO</name>
<evidence type="ECO:0000313" key="4">
    <source>
        <dbReference type="Proteomes" id="UP001341281"/>
    </source>
</evidence>
<dbReference type="Gene3D" id="1.25.40.10">
    <property type="entry name" value="Tetratricopeptide repeat domain"/>
    <property type="match status" value="1"/>
</dbReference>
<sequence>MRLRRRYAALLRRASALTSLPLVASLHAAVLIRGVPALLAASLIHGYAACGDLASARALFDETPRTLSARTALAGALSAHGRCAEALNLFSGLEAAEMDDRAATVLLAACARAGMVAEGRRVFARVPRPALQHYTCMVEMLGRAGEVEEAERMVAGMEARPDRIIFAALLAACRLHGRVDVAERVAGLMRRVRGLALGSQLRLEGKLRRPWQHLTKNWHHAPFQGRRMHQIDHIHIPVSTGAVDQDQRVSAKNSAWPSLSAFLLVRHCKRARF</sequence>
<dbReference type="InterPro" id="IPR002885">
    <property type="entry name" value="PPR_rpt"/>
</dbReference>
<evidence type="ECO:0000313" key="3">
    <source>
        <dbReference type="EMBL" id="WVZ54336.1"/>
    </source>
</evidence>
<accession>A0AAQ3PW90</accession>
<dbReference type="Pfam" id="PF01535">
    <property type="entry name" value="PPR"/>
    <property type="match status" value="2"/>
</dbReference>
<dbReference type="InterPro" id="IPR011990">
    <property type="entry name" value="TPR-like_helical_dom_sf"/>
</dbReference>
<dbReference type="GO" id="GO:0009451">
    <property type="term" value="P:RNA modification"/>
    <property type="evidence" value="ECO:0007669"/>
    <property type="project" value="InterPro"/>
</dbReference>
<dbReference type="PANTHER" id="PTHR47926">
    <property type="entry name" value="PENTATRICOPEPTIDE REPEAT-CONTAINING PROTEIN"/>
    <property type="match status" value="1"/>
</dbReference>
<protein>
    <recommendedName>
        <fullName evidence="5">Pentatricopeptide repeat-containing protein</fullName>
    </recommendedName>
</protein>
<keyword evidence="4" id="KW-1185">Reference proteome</keyword>
<evidence type="ECO:0008006" key="5">
    <source>
        <dbReference type="Google" id="ProtNLM"/>
    </source>
</evidence>
<gene>
    <name evidence="3" type="ORF">U9M48_005147</name>
</gene>
<dbReference type="EMBL" id="CP144745">
    <property type="protein sequence ID" value="WVZ54336.1"/>
    <property type="molecule type" value="Genomic_DNA"/>
</dbReference>
<evidence type="ECO:0000256" key="1">
    <source>
        <dbReference type="ARBA" id="ARBA00022737"/>
    </source>
</evidence>
<keyword evidence="1" id="KW-0677">Repeat</keyword>
<dbReference type="GO" id="GO:0003723">
    <property type="term" value="F:RNA binding"/>
    <property type="evidence" value="ECO:0007669"/>
    <property type="project" value="InterPro"/>
</dbReference>
<dbReference type="InterPro" id="IPR046960">
    <property type="entry name" value="PPR_At4g14850-like_plant"/>
</dbReference>
<keyword evidence="2" id="KW-0809">Transit peptide</keyword>
<dbReference type="AlphaFoldDB" id="A0AAQ3PW90"/>
<proteinExistence type="predicted"/>
<evidence type="ECO:0000256" key="2">
    <source>
        <dbReference type="ARBA" id="ARBA00022946"/>
    </source>
</evidence>
<dbReference type="Proteomes" id="UP001341281">
    <property type="component" value="Chromosome 01"/>
</dbReference>
<dbReference type="FunFam" id="1.25.40.10:FF:001407">
    <property type="entry name" value="Pentatricopeptide (PPR) repeat protein"/>
    <property type="match status" value="1"/>
</dbReference>
<organism evidence="3 4">
    <name type="scientific">Paspalum notatum var. saurae</name>
    <dbReference type="NCBI Taxonomy" id="547442"/>
    <lineage>
        <taxon>Eukaryota</taxon>
        <taxon>Viridiplantae</taxon>
        <taxon>Streptophyta</taxon>
        <taxon>Embryophyta</taxon>
        <taxon>Tracheophyta</taxon>
        <taxon>Spermatophyta</taxon>
        <taxon>Magnoliopsida</taxon>
        <taxon>Liliopsida</taxon>
        <taxon>Poales</taxon>
        <taxon>Poaceae</taxon>
        <taxon>PACMAD clade</taxon>
        <taxon>Panicoideae</taxon>
        <taxon>Andropogonodae</taxon>
        <taxon>Paspaleae</taxon>
        <taxon>Paspalinae</taxon>
        <taxon>Paspalum</taxon>
    </lineage>
</organism>
<dbReference type="PANTHER" id="PTHR47926:SF382">
    <property type="entry name" value="PENTACOTRIPEPTIDE-REPEAT REGION OF PRORP DOMAIN-CONTAINING PROTEIN"/>
    <property type="match status" value="1"/>
</dbReference>
<dbReference type="NCBIfam" id="TIGR00756">
    <property type="entry name" value="PPR"/>
    <property type="match status" value="1"/>
</dbReference>
<reference evidence="3 4" key="1">
    <citation type="submission" date="2024-02" db="EMBL/GenBank/DDBJ databases">
        <title>High-quality chromosome-scale genome assembly of Pensacola bahiagrass (Paspalum notatum Flugge var. saurae).</title>
        <authorList>
            <person name="Vega J.M."/>
            <person name="Podio M."/>
            <person name="Orjuela J."/>
            <person name="Siena L.A."/>
            <person name="Pessino S.C."/>
            <person name="Combes M.C."/>
            <person name="Mariac C."/>
            <person name="Albertini E."/>
            <person name="Pupilli F."/>
            <person name="Ortiz J.P.A."/>
            <person name="Leblanc O."/>
        </authorList>
    </citation>
    <scope>NUCLEOTIDE SEQUENCE [LARGE SCALE GENOMIC DNA]</scope>
    <source>
        <strain evidence="3">R1</strain>
        <tissue evidence="3">Leaf</tissue>
    </source>
</reference>